<dbReference type="Gene3D" id="3.40.50.2000">
    <property type="entry name" value="Glycogen Phosphorylase B"/>
    <property type="match status" value="2"/>
</dbReference>
<dbReference type="Gene3D" id="1.25.10.10">
    <property type="entry name" value="Leucine-rich Repeat Variant"/>
    <property type="match status" value="1"/>
</dbReference>
<proteinExistence type="predicted"/>
<dbReference type="Pfam" id="PF13692">
    <property type="entry name" value="Glyco_trans_1_4"/>
    <property type="match status" value="1"/>
</dbReference>
<dbReference type="InterPro" id="IPR016024">
    <property type="entry name" value="ARM-type_fold"/>
</dbReference>
<evidence type="ECO:0000313" key="5">
    <source>
        <dbReference type="Proteomes" id="UP000320085"/>
    </source>
</evidence>
<comment type="caution">
    <text evidence="4">The sequence shown here is derived from an EMBL/GenBank/DDBJ whole genome shotgun (WGS) entry which is preliminary data.</text>
</comment>
<dbReference type="AlphaFoldDB" id="A0A543PNS4"/>
<protein>
    <submittedName>
        <fullName evidence="4">Glycosyl transferase family 4</fullName>
    </submittedName>
</protein>
<sequence>MSAGATRLALDGVRNAPSLLEGMRSIEDLSDAAATSADGTDSAETVRVLLSAILDPTDQLAAIGAVLALGGVRHPRAGSALVTVLREGPPHLRDHAVWALGGCELLPNALPLLIEAVVAGDFRGMLAQRTLESWALRTPDDVRVAVARALASTTLTAARSRLIETLGLVPGEATQSLLRAVAAGDLEDLTTRATAIAALGDPPPTRERREKGFTPSSSTTSVLVMLASQQGPLAPVAQLALDDLRLLAEPRPTARVDGDRTVAQLFLHADIDGALTHAGRGDTGGIATLLVHLGDALLRADPPVCRVLTLSRGRSAAALTALADVGKPGHHYLSVPLWGPAPQAARAWPLWVAARRGIRRVLRVAGPVDALHLRMADVGSLAAASAAHELGVPLVLTLAPDPHALVASREQTGELTRANVGDADELEHLVFRDSLLRQLARRADHVVVFPRPELEHDLRDLLGIDTDDETLHLSVVPEGINLPAVDAALEAATSDEEAGDEKLDDEQGGDEQGGDEEPGDRVPGAATAIATPALAELDELLATLPAERRGLPLAISVGRLHPVKGMATLVEAWASRPDLSSRCNLLLVGGDLEEPNDDERGQLDLIESVIPTDSAAAAGLLLAGHRPNGTVTAWLAATRHGRGEAAAPHGVYVSASLKEEFGIAILEAMAAGLVVVAPGNGGPATYVTSGETGVLADTASPEALAAAVVAALDLAAAPEADSTAERTMATVRDRFGIDTMAASLAEVYERVATGRHTAAGGRAS</sequence>
<evidence type="ECO:0000256" key="3">
    <source>
        <dbReference type="SAM" id="MobiDB-lite"/>
    </source>
</evidence>
<dbReference type="Proteomes" id="UP000320085">
    <property type="component" value="Unassembled WGS sequence"/>
</dbReference>
<dbReference type="InterPro" id="IPR011989">
    <property type="entry name" value="ARM-like"/>
</dbReference>
<feature type="region of interest" description="Disordered" evidence="3">
    <location>
        <begin position="491"/>
        <end position="524"/>
    </location>
</feature>
<gene>
    <name evidence="4" type="ORF">FHX52_2431</name>
</gene>
<dbReference type="SUPFAM" id="SSF53756">
    <property type="entry name" value="UDP-Glycosyltransferase/glycogen phosphorylase"/>
    <property type="match status" value="1"/>
</dbReference>
<feature type="compositionally biased region" description="Acidic residues" evidence="3">
    <location>
        <begin position="493"/>
        <end position="518"/>
    </location>
</feature>
<reference evidence="4 5" key="1">
    <citation type="submission" date="2019-06" db="EMBL/GenBank/DDBJ databases">
        <title>Sequencing the genomes of 1000 actinobacteria strains.</title>
        <authorList>
            <person name="Klenk H.-P."/>
        </authorList>
    </citation>
    <scope>NUCLEOTIDE SEQUENCE [LARGE SCALE GENOMIC DNA]</scope>
    <source>
        <strain evidence="4 5">DSM 21776</strain>
    </source>
</reference>
<dbReference type="EMBL" id="VFQF01000002">
    <property type="protein sequence ID" value="TQN45731.1"/>
    <property type="molecule type" value="Genomic_DNA"/>
</dbReference>
<dbReference type="PANTHER" id="PTHR12526:SF510">
    <property type="entry name" value="D-INOSITOL 3-PHOSPHATE GLYCOSYLTRANSFERASE"/>
    <property type="match status" value="1"/>
</dbReference>
<organism evidence="4 5">
    <name type="scientific">Humibacillus xanthopallidus</name>
    <dbReference type="NCBI Taxonomy" id="412689"/>
    <lineage>
        <taxon>Bacteria</taxon>
        <taxon>Bacillati</taxon>
        <taxon>Actinomycetota</taxon>
        <taxon>Actinomycetes</taxon>
        <taxon>Micrococcales</taxon>
        <taxon>Intrasporangiaceae</taxon>
        <taxon>Humibacillus</taxon>
    </lineage>
</organism>
<dbReference type="OrthoDB" id="2421289at2"/>
<dbReference type="PANTHER" id="PTHR12526">
    <property type="entry name" value="GLYCOSYLTRANSFERASE"/>
    <property type="match status" value="1"/>
</dbReference>
<evidence type="ECO:0000256" key="1">
    <source>
        <dbReference type="ARBA" id="ARBA00022676"/>
    </source>
</evidence>
<name>A0A543PNS4_9MICO</name>
<dbReference type="SUPFAM" id="SSF48371">
    <property type="entry name" value="ARM repeat"/>
    <property type="match status" value="1"/>
</dbReference>
<evidence type="ECO:0000256" key="2">
    <source>
        <dbReference type="ARBA" id="ARBA00022679"/>
    </source>
</evidence>
<keyword evidence="2 4" id="KW-0808">Transferase</keyword>
<keyword evidence="1" id="KW-0328">Glycosyltransferase</keyword>
<dbReference type="GO" id="GO:0016757">
    <property type="term" value="F:glycosyltransferase activity"/>
    <property type="evidence" value="ECO:0007669"/>
    <property type="project" value="UniProtKB-KW"/>
</dbReference>
<evidence type="ECO:0000313" key="4">
    <source>
        <dbReference type="EMBL" id="TQN45731.1"/>
    </source>
</evidence>
<accession>A0A543PNS4</accession>